<dbReference type="Gene3D" id="3.30.1050.10">
    <property type="entry name" value="SCP2 sterol-binding domain"/>
    <property type="match status" value="1"/>
</dbReference>
<accession>A0ABU7AVT6</accession>
<keyword evidence="7" id="KW-1185">Reference proteome</keyword>
<evidence type="ECO:0000256" key="3">
    <source>
        <dbReference type="ARBA" id="ARBA00024073"/>
    </source>
</evidence>
<comment type="caution">
    <text evidence="6">The sequence shown here is derived from an EMBL/GenBank/DDBJ whole genome shotgun (WGS) entry which is preliminary data.</text>
</comment>
<dbReference type="PANTHER" id="PTHR10094">
    <property type="entry name" value="STEROL CARRIER PROTEIN 2 SCP-2 FAMILY PROTEIN"/>
    <property type="match status" value="1"/>
</dbReference>
<dbReference type="InterPro" id="IPR036527">
    <property type="entry name" value="SCP2_sterol-bd_dom_sf"/>
</dbReference>
<keyword evidence="1" id="KW-0963">Cytoplasm</keyword>
<dbReference type="Gene3D" id="3.40.47.10">
    <property type="match status" value="1"/>
</dbReference>
<feature type="domain" description="SCP2" evidence="4">
    <location>
        <begin position="107"/>
        <end position="207"/>
    </location>
</feature>
<dbReference type="EMBL" id="JAHUTI010030097">
    <property type="protein sequence ID" value="MED6241739.1"/>
    <property type="molecule type" value="Genomic_DNA"/>
</dbReference>
<dbReference type="Pfam" id="PF22691">
    <property type="entry name" value="Thiolase_C_1"/>
    <property type="match status" value="1"/>
</dbReference>
<gene>
    <name evidence="6" type="primary">SCP2_3</name>
    <name evidence="6" type="ORF">ATANTOWER_025567</name>
</gene>
<sequence>MEPRVAQHFPANSCCCTLPWQNKHAFCLHQGLAQCAELCWQLRGQAGRRQVPGAKVALQHNIGLGGAVVVTIYKMGFPQESRLIIGSAASSSGSSGLEGFKAYPVFKEIENHLLQEGEKLVKKVGGVFAFNVKDGPNGREATWVVDVKNGKGSVTNDPGKKADCTLSIGDEDLLDLMTGKLNPQTAFFKGKLKITGNMGMAMKLQNLQVTAGKARL</sequence>
<evidence type="ECO:0000256" key="1">
    <source>
        <dbReference type="ARBA" id="ARBA00022490"/>
    </source>
</evidence>
<feature type="domain" description="Thiolase C-terminal" evidence="5">
    <location>
        <begin position="28"/>
        <end position="65"/>
    </location>
</feature>
<reference evidence="6 7" key="1">
    <citation type="submission" date="2021-07" db="EMBL/GenBank/DDBJ databases">
        <authorList>
            <person name="Palmer J.M."/>
        </authorList>
    </citation>
    <scope>NUCLEOTIDE SEQUENCE [LARGE SCALE GENOMIC DNA]</scope>
    <source>
        <strain evidence="6 7">AT_MEX2019</strain>
        <tissue evidence="6">Muscle</tissue>
    </source>
</reference>
<dbReference type="Pfam" id="PF02036">
    <property type="entry name" value="SCP2"/>
    <property type="match status" value="1"/>
</dbReference>
<dbReference type="EC" id="2.3.1.16" evidence="3"/>
<dbReference type="InterPro" id="IPR016039">
    <property type="entry name" value="Thiolase-like"/>
</dbReference>
<evidence type="ECO:0000313" key="7">
    <source>
        <dbReference type="Proteomes" id="UP001345963"/>
    </source>
</evidence>
<evidence type="ECO:0000259" key="5">
    <source>
        <dbReference type="Pfam" id="PF22691"/>
    </source>
</evidence>
<dbReference type="InterPro" id="IPR055140">
    <property type="entry name" value="Thiolase_C_2"/>
</dbReference>
<dbReference type="InterPro" id="IPR003033">
    <property type="entry name" value="SCP2_sterol-bd_dom"/>
</dbReference>
<name>A0ABU7AVT6_9TELE</name>
<keyword evidence="2" id="KW-0443">Lipid metabolism</keyword>
<dbReference type="Proteomes" id="UP001345963">
    <property type="component" value="Unassembled WGS sequence"/>
</dbReference>
<dbReference type="PANTHER" id="PTHR10094:SF25">
    <property type="entry name" value="SCP2 STEROL-BINDING DOMAIN-CONTAINING PROTEIN 1"/>
    <property type="match status" value="1"/>
</dbReference>
<dbReference type="SUPFAM" id="SSF55718">
    <property type="entry name" value="SCP-like"/>
    <property type="match status" value="1"/>
</dbReference>
<evidence type="ECO:0000313" key="6">
    <source>
        <dbReference type="EMBL" id="MED6241739.1"/>
    </source>
</evidence>
<protein>
    <recommendedName>
        <fullName evidence="3">acetyl-CoA C-acyltransferase</fullName>
        <ecNumber evidence="3">2.3.1.16</ecNumber>
    </recommendedName>
</protein>
<proteinExistence type="predicted"/>
<organism evidence="6 7">
    <name type="scientific">Ataeniobius toweri</name>
    <dbReference type="NCBI Taxonomy" id="208326"/>
    <lineage>
        <taxon>Eukaryota</taxon>
        <taxon>Metazoa</taxon>
        <taxon>Chordata</taxon>
        <taxon>Craniata</taxon>
        <taxon>Vertebrata</taxon>
        <taxon>Euteleostomi</taxon>
        <taxon>Actinopterygii</taxon>
        <taxon>Neopterygii</taxon>
        <taxon>Teleostei</taxon>
        <taxon>Neoteleostei</taxon>
        <taxon>Acanthomorphata</taxon>
        <taxon>Ovalentaria</taxon>
        <taxon>Atherinomorphae</taxon>
        <taxon>Cyprinodontiformes</taxon>
        <taxon>Goodeidae</taxon>
        <taxon>Ataeniobius</taxon>
    </lineage>
</organism>
<evidence type="ECO:0000256" key="2">
    <source>
        <dbReference type="ARBA" id="ARBA00023098"/>
    </source>
</evidence>
<evidence type="ECO:0000259" key="4">
    <source>
        <dbReference type="Pfam" id="PF02036"/>
    </source>
</evidence>